<evidence type="ECO:0000313" key="2">
    <source>
        <dbReference type="Proteomes" id="UP001140087"/>
    </source>
</evidence>
<protein>
    <submittedName>
        <fullName evidence="1">Vesicular-fusion protein S17</fullName>
    </submittedName>
</protein>
<sequence length="286" mass="31417">MSDRKALELLQSADKAAQRRGWLSGPKYDEAGDLYEQAANQFKLARQMREAGEALLKAAEMSLKLSEPNDAAQRLVSASKCFKKSHPKEAVDALTQAVGLLTQRGSFRMAAGHQKEIAKLCEVDLADPGQAMAAYELAAEWYASEDATALANGCLLQVATLAAQLEDYARATGIFERIAEGSVDDQLTKWSVKDYFFKAALCRLAIPDDVGAAQALERYKDLDPGFASTRECLFAESIVADIRQGDLQAFTDHVAGYDKISQLDNWKTTLLLRIKRQIMEAGEDLT</sequence>
<organism evidence="1 2">
    <name type="scientific">Coemansia helicoidea</name>
    <dbReference type="NCBI Taxonomy" id="1286919"/>
    <lineage>
        <taxon>Eukaryota</taxon>
        <taxon>Fungi</taxon>
        <taxon>Fungi incertae sedis</taxon>
        <taxon>Zoopagomycota</taxon>
        <taxon>Kickxellomycotina</taxon>
        <taxon>Kickxellomycetes</taxon>
        <taxon>Kickxellales</taxon>
        <taxon>Kickxellaceae</taxon>
        <taxon>Coemansia</taxon>
    </lineage>
</organism>
<dbReference type="EMBL" id="JANBUN010002241">
    <property type="protein sequence ID" value="KAJ2795206.1"/>
    <property type="molecule type" value="Genomic_DNA"/>
</dbReference>
<reference evidence="1" key="1">
    <citation type="submission" date="2022-07" db="EMBL/GenBank/DDBJ databases">
        <title>Phylogenomic reconstructions and comparative analyses of Kickxellomycotina fungi.</title>
        <authorList>
            <person name="Reynolds N.K."/>
            <person name="Stajich J.E."/>
            <person name="Barry K."/>
            <person name="Grigoriev I.V."/>
            <person name="Crous P."/>
            <person name="Smith M.E."/>
        </authorList>
    </citation>
    <scope>NUCLEOTIDE SEQUENCE</scope>
    <source>
        <strain evidence="1">BCRC 34780</strain>
    </source>
</reference>
<accession>A0ACC1KUX6</accession>
<name>A0ACC1KUX6_9FUNG</name>
<comment type="caution">
    <text evidence="1">The sequence shown here is derived from an EMBL/GenBank/DDBJ whole genome shotgun (WGS) entry which is preliminary data.</text>
</comment>
<dbReference type="Proteomes" id="UP001140087">
    <property type="component" value="Unassembled WGS sequence"/>
</dbReference>
<proteinExistence type="predicted"/>
<keyword evidence="2" id="KW-1185">Reference proteome</keyword>
<gene>
    <name evidence="1" type="primary">SEC17</name>
    <name evidence="1" type="ORF">H4R21_005207</name>
</gene>
<evidence type="ECO:0000313" key="1">
    <source>
        <dbReference type="EMBL" id="KAJ2795206.1"/>
    </source>
</evidence>